<evidence type="ECO:0000256" key="3">
    <source>
        <dbReference type="ARBA" id="ARBA00023157"/>
    </source>
</evidence>
<dbReference type="AlphaFoldDB" id="A0A6M4IKA8"/>
<reference evidence="6 7" key="1">
    <citation type="submission" date="2020-05" db="EMBL/GenBank/DDBJ databases">
        <title>Complete genome sequence of Gemmatimonas greenlandica TET16.</title>
        <authorList>
            <person name="Zeng Y."/>
        </authorList>
    </citation>
    <scope>NUCLEOTIDE SEQUENCE [LARGE SCALE GENOMIC DNA]</scope>
    <source>
        <strain evidence="6 7">TET16</strain>
    </source>
</reference>
<evidence type="ECO:0000313" key="6">
    <source>
        <dbReference type="EMBL" id="QJR34298.1"/>
    </source>
</evidence>
<dbReference type="Proteomes" id="UP000500938">
    <property type="component" value="Chromosome"/>
</dbReference>
<protein>
    <submittedName>
        <fullName evidence="6">Bacillithiol system redox-active protein YtxJ</fullName>
    </submittedName>
</protein>
<dbReference type="InterPro" id="IPR017937">
    <property type="entry name" value="Thioredoxin_CS"/>
</dbReference>
<dbReference type="InterPro" id="IPR022551">
    <property type="entry name" value="BrxC"/>
</dbReference>
<dbReference type="SUPFAM" id="SSF52833">
    <property type="entry name" value="Thioredoxin-like"/>
    <property type="match status" value="1"/>
</dbReference>
<sequence length="241" mass="26195">MPVALLTDGAFSADVLAHSGLVVVDVWAEWCTPCRALVPIFEALAVRFDGRVRVAKLDADANLETVTRYDVRALPTVLIFQGGVLVERLSGARALGSYVDAIEAHLNRAGMAVTAVSSLERAVAPLPPTPAESHAIREARELLAHGEAMLVFKHSNSCPVSFTAKRQYDQFVAANPDVPTRLVIVQQERELSNALETVSRLRHESPQALIVREGRVLWDASHGGITKPRLEQAFVTVQPHG</sequence>
<dbReference type="PROSITE" id="PS51352">
    <property type="entry name" value="THIOREDOXIN_2"/>
    <property type="match status" value="1"/>
</dbReference>
<dbReference type="CDD" id="cd02947">
    <property type="entry name" value="TRX_family"/>
    <property type="match status" value="1"/>
</dbReference>
<dbReference type="RefSeq" id="WP_171223724.1">
    <property type="nucleotide sequence ID" value="NZ_CP053085.1"/>
</dbReference>
<dbReference type="GO" id="GO:0015035">
    <property type="term" value="F:protein-disulfide reductase activity"/>
    <property type="evidence" value="ECO:0007669"/>
    <property type="project" value="TreeGrafter"/>
</dbReference>
<dbReference type="PANTHER" id="PTHR45663">
    <property type="entry name" value="GEO12009P1"/>
    <property type="match status" value="1"/>
</dbReference>
<dbReference type="EMBL" id="CP053085">
    <property type="protein sequence ID" value="QJR34298.1"/>
    <property type="molecule type" value="Genomic_DNA"/>
</dbReference>
<proteinExistence type="predicted"/>
<dbReference type="GO" id="GO:0005737">
    <property type="term" value="C:cytoplasm"/>
    <property type="evidence" value="ECO:0007669"/>
    <property type="project" value="TreeGrafter"/>
</dbReference>
<name>A0A6M4IKA8_9BACT</name>
<evidence type="ECO:0000256" key="4">
    <source>
        <dbReference type="ARBA" id="ARBA00023284"/>
    </source>
</evidence>
<keyword evidence="7" id="KW-1185">Reference proteome</keyword>
<dbReference type="Pfam" id="PF00085">
    <property type="entry name" value="Thioredoxin"/>
    <property type="match status" value="1"/>
</dbReference>
<evidence type="ECO:0000259" key="5">
    <source>
        <dbReference type="PROSITE" id="PS51352"/>
    </source>
</evidence>
<keyword evidence="2" id="KW-0249">Electron transport</keyword>
<keyword evidence="3" id="KW-1015">Disulfide bond</keyword>
<accession>A0A6M4IKA8</accession>
<evidence type="ECO:0000256" key="1">
    <source>
        <dbReference type="ARBA" id="ARBA00022448"/>
    </source>
</evidence>
<feature type="domain" description="Thioredoxin" evidence="5">
    <location>
        <begin position="1"/>
        <end position="107"/>
    </location>
</feature>
<dbReference type="NCBIfam" id="TIGR04019">
    <property type="entry name" value="B_thiol_YtxJ"/>
    <property type="match status" value="1"/>
</dbReference>
<dbReference type="InterPro" id="IPR013766">
    <property type="entry name" value="Thioredoxin_domain"/>
</dbReference>
<gene>
    <name evidence="6" type="primary">ytxJ</name>
    <name evidence="6" type="ORF">HKW67_01560</name>
</gene>
<dbReference type="InterPro" id="IPR036249">
    <property type="entry name" value="Thioredoxin-like_sf"/>
</dbReference>
<evidence type="ECO:0000313" key="7">
    <source>
        <dbReference type="Proteomes" id="UP000500938"/>
    </source>
</evidence>
<evidence type="ECO:0000256" key="2">
    <source>
        <dbReference type="ARBA" id="ARBA00022982"/>
    </source>
</evidence>
<dbReference type="KEGG" id="ggr:HKW67_01560"/>
<dbReference type="PROSITE" id="PS00194">
    <property type="entry name" value="THIOREDOXIN_1"/>
    <property type="match status" value="1"/>
</dbReference>
<dbReference type="PANTHER" id="PTHR45663:SF11">
    <property type="entry name" value="GEO12009P1"/>
    <property type="match status" value="1"/>
</dbReference>
<organism evidence="6 7">
    <name type="scientific">Gemmatimonas groenlandica</name>
    <dbReference type="NCBI Taxonomy" id="2732249"/>
    <lineage>
        <taxon>Bacteria</taxon>
        <taxon>Pseudomonadati</taxon>
        <taxon>Gemmatimonadota</taxon>
        <taxon>Gemmatimonadia</taxon>
        <taxon>Gemmatimonadales</taxon>
        <taxon>Gemmatimonadaceae</taxon>
        <taxon>Gemmatimonas</taxon>
    </lineage>
</organism>
<dbReference type="PRINTS" id="PR00421">
    <property type="entry name" value="THIOREDOXIN"/>
</dbReference>
<dbReference type="Pfam" id="PF11009">
    <property type="entry name" value="BrxC"/>
    <property type="match status" value="1"/>
</dbReference>
<keyword evidence="4" id="KW-0676">Redox-active center</keyword>
<dbReference type="Gene3D" id="3.40.30.10">
    <property type="entry name" value="Glutaredoxin"/>
    <property type="match status" value="2"/>
</dbReference>
<keyword evidence="1" id="KW-0813">Transport</keyword>